<evidence type="ECO:0000256" key="1">
    <source>
        <dbReference type="SAM" id="Phobius"/>
    </source>
</evidence>
<dbReference type="EMBL" id="BLLF01001065">
    <property type="protein sequence ID" value="GFH16880.1"/>
    <property type="molecule type" value="Genomic_DNA"/>
</dbReference>
<evidence type="ECO:0000313" key="3">
    <source>
        <dbReference type="Proteomes" id="UP000485058"/>
    </source>
</evidence>
<sequence>MLASLRAEFWKVCSRTALGFVVMGFIGFFVKLLFIIADVGEDQTGAKGSILHGSEDGAAGHIVAVRYEFVRSSAAGQDV</sequence>
<organism evidence="2 3">
    <name type="scientific">Haematococcus lacustris</name>
    <name type="common">Green alga</name>
    <name type="synonym">Haematococcus pluvialis</name>
    <dbReference type="NCBI Taxonomy" id="44745"/>
    <lineage>
        <taxon>Eukaryota</taxon>
        <taxon>Viridiplantae</taxon>
        <taxon>Chlorophyta</taxon>
        <taxon>core chlorophytes</taxon>
        <taxon>Chlorophyceae</taxon>
        <taxon>CS clade</taxon>
        <taxon>Chlamydomonadales</taxon>
        <taxon>Haematococcaceae</taxon>
        <taxon>Haematococcus</taxon>
    </lineage>
</organism>
<dbReference type="SUPFAM" id="SSF103456">
    <property type="entry name" value="Preprotein translocase SecE subunit"/>
    <property type="match status" value="1"/>
</dbReference>
<comment type="caution">
    <text evidence="2">The sequence shown here is derived from an EMBL/GenBank/DDBJ whole genome shotgun (WGS) entry which is preliminary data.</text>
</comment>
<name>A0A699Z5R6_HAELA</name>
<keyword evidence="1" id="KW-0812">Transmembrane</keyword>
<proteinExistence type="predicted"/>
<dbReference type="Proteomes" id="UP000485058">
    <property type="component" value="Unassembled WGS sequence"/>
</dbReference>
<keyword evidence="1" id="KW-1133">Transmembrane helix</keyword>
<dbReference type="InterPro" id="IPR023391">
    <property type="entry name" value="Prot_translocase_SecE_dom_sf"/>
</dbReference>
<keyword evidence="3" id="KW-1185">Reference proteome</keyword>
<dbReference type="Gene3D" id="1.20.5.820">
    <property type="entry name" value="Preprotein translocase SecE subunit"/>
    <property type="match status" value="1"/>
</dbReference>
<accession>A0A699Z5R6</accession>
<keyword evidence="1" id="KW-0472">Membrane</keyword>
<protein>
    <submittedName>
        <fullName evidence="2">Uncharacterized protein</fullName>
    </submittedName>
</protein>
<feature type="transmembrane region" description="Helical" evidence="1">
    <location>
        <begin position="12"/>
        <end position="37"/>
    </location>
</feature>
<dbReference type="AlphaFoldDB" id="A0A699Z5R6"/>
<evidence type="ECO:0000313" key="2">
    <source>
        <dbReference type="EMBL" id="GFH16880.1"/>
    </source>
</evidence>
<reference evidence="2 3" key="1">
    <citation type="submission" date="2020-02" db="EMBL/GenBank/DDBJ databases">
        <title>Draft genome sequence of Haematococcus lacustris strain NIES-144.</title>
        <authorList>
            <person name="Morimoto D."/>
            <person name="Nakagawa S."/>
            <person name="Yoshida T."/>
            <person name="Sawayama S."/>
        </authorList>
    </citation>
    <scope>NUCLEOTIDE SEQUENCE [LARGE SCALE GENOMIC DNA]</scope>
    <source>
        <strain evidence="2 3">NIES-144</strain>
    </source>
</reference>
<gene>
    <name evidence="2" type="ORF">HaLaN_13397</name>
</gene>